<evidence type="ECO:0000256" key="4">
    <source>
        <dbReference type="ARBA" id="ARBA00022692"/>
    </source>
</evidence>
<evidence type="ECO:0000256" key="3">
    <source>
        <dbReference type="ARBA" id="ARBA00022475"/>
    </source>
</evidence>
<evidence type="ECO:0000256" key="8">
    <source>
        <dbReference type="SAM" id="Phobius"/>
    </source>
</evidence>
<dbReference type="Gene3D" id="3.30.420.270">
    <property type="match status" value="1"/>
</dbReference>
<keyword evidence="5 8" id="KW-1133">Transmembrane helix</keyword>
<evidence type="ECO:0000256" key="7">
    <source>
        <dbReference type="RuleBase" id="RU003879"/>
    </source>
</evidence>
<organism evidence="9 10">
    <name type="scientific">Anaeroselena agilis</name>
    <dbReference type="NCBI Taxonomy" id="3063788"/>
    <lineage>
        <taxon>Bacteria</taxon>
        <taxon>Bacillati</taxon>
        <taxon>Bacillota</taxon>
        <taxon>Negativicutes</taxon>
        <taxon>Acetonemataceae</taxon>
        <taxon>Anaeroselena</taxon>
    </lineage>
</organism>
<dbReference type="PANTHER" id="PTHR30558">
    <property type="entry name" value="EXBD MEMBRANE COMPONENT OF PMF-DRIVEN MACROMOLECULE IMPORT SYSTEM"/>
    <property type="match status" value="1"/>
</dbReference>
<reference evidence="9 10" key="1">
    <citation type="submission" date="2023-07" db="EMBL/GenBank/DDBJ databases">
        <title>The novel representative of Negativicutes class, Anaeroselena agilis gen. nov. sp. nov.</title>
        <authorList>
            <person name="Prokofeva M.I."/>
            <person name="Elcheninov A.G."/>
            <person name="Klyukina A."/>
            <person name="Kublanov I.V."/>
            <person name="Frolov E.N."/>
            <person name="Podosokorskaya O.A."/>
        </authorList>
    </citation>
    <scope>NUCLEOTIDE SEQUENCE [LARGE SCALE GENOMIC DNA]</scope>
    <source>
        <strain evidence="9 10">4137-cl</strain>
    </source>
</reference>
<comment type="subcellular location">
    <subcellularLocation>
        <location evidence="1">Cell membrane</location>
        <topology evidence="1">Single-pass membrane protein</topology>
    </subcellularLocation>
    <subcellularLocation>
        <location evidence="7">Cell membrane</location>
        <topology evidence="7">Single-pass type II membrane protein</topology>
    </subcellularLocation>
</comment>
<dbReference type="Pfam" id="PF02472">
    <property type="entry name" value="ExbD"/>
    <property type="match status" value="1"/>
</dbReference>
<keyword evidence="7" id="KW-0813">Transport</keyword>
<evidence type="ECO:0000313" key="10">
    <source>
        <dbReference type="Proteomes" id="UP001254848"/>
    </source>
</evidence>
<dbReference type="PANTHER" id="PTHR30558:SF3">
    <property type="entry name" value="BIOPOLYMER TRANSPORT PROTEIN EXBD-RELATED"/>
    <property type="match status" value="1"/>
</dbReference>
<dbReference type="InterPro" id="IPR003400">
    <property type="entry name" value="ExbD"/>
</dbReference>
<dbReference type="EMBL" id="JAUOZS010000001">
    <property type="protein sequence ID" value="MDT8903500.1"/>
    <property type="molecule type" value="Genomic_DNA"/>
</dbReference>
<protein>
    <submittedName>
        <fullName evidence="9">Biopolymer transporter ExbD</fullName>
    </submittedName>
</protein>
<comment type="caution">
    <text evidence="9">The sequence shown here is derived from an EMBL/GenBank/DDBJ whole genome shotgun (WGS) entry which is preliminary data.</text>
</comment>
<evidence type="ECO:0000256" key="2">
    <source>
        <dbReference type="ARBA" id="ARBA00005811"/>
    </source>
</evidence>
<evidence type="ECO:0000313" key="9">
    <source>
        <dbReference type="EMBL" id="MDT8903500.1"/>
    </source>
</evidence>
<gene>
    <name evidence="9" type="ORF">Q4T40_19915</name>
</gene>
<feature type="transmembrane region" description="Helical" evidence="8">
    <location>
        <begin position="20"/>
        <end position="38"/>
    </location>
</feature>
<evidence type="ECO:0000256" key="6">
    <source>
        <dbReference type="ARBA" id="ARBA00023136"/>
    </source>
</evidence>
<proteinExistence type="inferred from homology"/>
<name>A0ABU3P386_9FIRM</name>
<keyword evidence="3" id="KW-1003">Cell membrane</keyword>
<dbReference type="Proteomes" id="UP001254848">
    <property type="component" value="Unassembled WGS sequence"/>
</dbReference>
<evidence type="ECO:0000256" key="1">
    <source>
        <dbReference type="ARBA" id="ARBA00004162"/>
    </source>
</evidence>
<comment type="similarity">
    <text evidence="2 7">Belongs to the ExbD/TolR family.</text>
</comment>
<dbReference type="RefSeq" id="WP_413781956.1">
    <property type="nucleotide sequence ID" value="NZ_JAUOZS010000001.1"/>
</dbReference>
<keyword evidence="10" id="KW-1185">Reference proteome</keyword>
<sequence length="138" mass="15796">MKLRNLRIERTPKLMIIPMIDIIFFLLVFFMMSTLYMVEQRSLPLNLPAAATTQTELTKNTVITITSEGRILIDREDIPPELFRPRIQALLAQRGDPAFLLRADRQTEYGRIVTVLDELKALGVRRVAVATGPPPREH</sequence>
<evidence type="ECO:0000256" key="5">
    <source>
        <dbReference type="ARBA" id="ARBA00022989"/>
    </source>
</evidence>
<keyword evidence="6 8" id="KW-0472">Membrane</keyword>
<accession>A0ABU3P386</accession>
<keyword evidence="4 7" id="KW-0812">Transmembrane</keyword>
<keyword evidence="7" id="KW-0653">Protein transport</keyword>